<dbReference type="GO" id="GO:0052689">
    <property type="term" value="F:carboxylic ester hydrolase activity"/>
    <property type="evidence" value="ECO:0007669"/>
    <property type="project" value="UniProtKB-KW"/>
</dbReference>
<organism evidence="9 10">
    <name type="scientific">Noviherbaspirillum humi</name>
    <dbReference type="NCBI Taxonomy" id="1688639"/>
    <lineage>
        <taxon>Bacteria</taxon>
        <taxon>Pseudomonadati</taxon>
        <taxon>Pseudomonadota</taxon>
        <taxon>Betaproteobacteria</taxon>
        <taxon>Burkholderiales</taxon>
        <taxon>Oxalobacteraceae</taxon>
        <taxon>Noviherbaspirillum</taxon>
    </lineage>
</organism>
<evidence type="ECO:0000256" key="5">
    <source>
        <dbReference type="ARBA" id="ARBA00022801"/>
    </source>
</evidence>
<evidence type="ECO:0000256" key="7">
    <source>
        <dbReference type="ARBA" id="ARBA00023157"/>
    </source>
</evidence>
<keyword evidence="10" id="KW-1185">Reference proteome</keyword>
<dbReference type="EMBL" id="FZOT01000002">
    <property type="protein sequence ID" value="SNS33477.1"/>
    <property type="molecule type" value="Genomic_DNA"/>
</dbReference>
<dbReference type="Pfam" id="PF07519">
    <property type="entry name" value="Tannase"/>
    <property type="match status" value="1"/>
</dbReference>
<gene>
    <name evidence="9" type="ORF">SAMN06265795_102263</name>
</gene>
<feature type="chain" id="PRO_5013212382" evidence="8">
    <location>
        <begin position="26"/>
        <end position="539"/>
    </location>
</feature>
<dbReference type="GO" id="GO:0046872">
    <property type="term" value="F:metal ion binding"/>
    <property type="evidence" value="ECO:0007669"/>
    <property type="project" value="UniProtKB-KW"/>
</dbReference>
<sequence length="539" mass="56774">MAVLASFPLVALLLAACATPEARQAAPALACADLAGSVVRPQQIGLPTGGATVLSAEAIRDESDARRLSDYCRVTASIRALESDTPEIRFQLNLPLQWNGKAVQMGGSAYNGAVVTGTGPIPFASLTAPLSQGYATYGSDSGHAGAGDDARFALNDAALANFGHAHIKKAHDAALALIRLHYGRAPRRSYFAGASTGGREAMTAAQRWPQDYDGVLAIAPAINFVGVRLHGIRVGQAAYVEGGFIPREKQALIRARALASCDADDGIADGIIGDVRACRAKAPEIFAALRCPGGRDGAASACLSDAQLRVVRALADDLLLRYPLAAGVDRHPGYNILQGADFSGSLGLGTSPRLTQPPNVFSNGYLFAQGDAFFRHFVARDPARSSLAFDPREGGGFRQRLRGLSNEVGAANPDLSRFRERGGKLLLMHGLADEVISPNATIAYYEGQVLRWGREEANAFIRLLTVPGFGHGGGAFVPAWEALDALDTWVERGSLPATMTGVDLNAATRGRARPLCPYPQWPRYQGGDAAAAGSFRCVG</sequence>
<evidence type="ECO:0000256" key="4">
    <source>
        <dbReference type="ARBA" id="ARBA00022729"/>
    </source>
</evidence>
<proteinExistence type="inferred from homology"/>
<evidence type="ECO:0000313" key="10">
    <source>
        <dbReference type="Proteomes" id="UP000198284"/>
    </source>
</evidence>
<comment type="similarity">
    <text evidence="1">Belongs to the tannase family.</text>
</comment>
<accession>A0A239DM35</accession>
<dbReference type="PANTHER" id="PTHR33938">
    <property type="entry name" value="FERULOYL ESTERASE B-RELATED"/>
    <property type="match status" value="1"/>
</dbReference>
<dbReference type="InterPro" id="IPR011118">
    <property type="entry name" value="Tannase/feruloyl_esterase"/>
</dbReference>
<keyword evidence="5" id="KW-0378">Hydrolase</keyword>
<evidence type="ECO:0000256" key="3">
    <source>
        <dbReference type="ARBA" id="ARBA00022723"/>
    </source>
</evidence>
<dbReference type="OrthoDB" id="7062032at2"/>
<keyword evidence="6" id="KW-0106">Calcium</keyword>
<dbReference type="PANTHER" id="PTHR33938:SF15">
    <property type="entry name" value="FERULOYL ESTERASE B-RELATED"/>
    <property type="match status" value="1"/>
</dbReference>
<reference evidence="9 10" key="1">
    <citation type="submission" date="2017-06" db="EMBL/GenBank/DDBJ databases">
        <authorList>
            <person name="Kim H.J."/>
            <person name="Triplett B.A."/>
        </authorList>
    </citation>
    <scope>NUCLEOTIDE SEQUENCE [LARGE SCALE GENOMIC DNA]</scope>
    <source>
        <strain evidence="9 10">U15</strain>
    </source>
</reference>
<protein>
    <submittedName>
        <fullName evidence="9">Feruloyl esterase</fullName>
    </submittedName>
</protein>
<name>A0A239DM35_9BURK</name>
<keyword evidence="4 8" id="KW-0732">Signal</keyword>
<evidence type="ECO:0000313" key="9">
    <source>
        <dbReference type="EMBL" id="SNS33477.1"/>
    </source>
</evidence>
<dbReference type="Gene3D" id="3.40.50.1820">
    <property type="entry name" value="alpha/beta hydrolase"/>
    <property type="match status" value="1"/>
</dbReference>
<dbReference type="RefSeq" id="WP_089398127.1">
    <property type="nucleotide sequence ID" value="NZ_FZOT01000002.1"/>
</dbReference>
<keyword evidence="7" id="KW-1015">Disulfide bond</keyword>
<evidence type="ECO:0000256" key="6">
    <source>
        <dbReference type="ARBA" id="ARBA00022837"/>
    </source>
</evidence>
<feature type="signal peptide" evidence="8">
    <location>
        <begin position="1"/>
        <end position="25"/>
    </location>
</feature>
<dbReference type="SUPFAM" id="SSF53474">
    <property type="entry name" value="alpha/beta-Hydrolases"/>
    <property type="match status" value="1"/>
</dbReference>
<keyword evidence="3" id="KW-0479">Metal-binding</keyword>
<dbReference type="Proteomes" id="UP000198284">
    <property type="component" value="Unassembled WGS sequence"/>
</dbReference>
<evidence type="ECO:0000256" key="2">
    <source>
        <dbReference type="ARBA" id="ARBA00022487"/>
    </source>
</evidence>
<dbReference type="InterPro" id="IPR029058">
    <property type="entry name" value="AB_hydrolase_fold"/>
</dbReference>
<evidence type="ECO:0000256" key="1">
    <source>
        <dbReference type="ARBA" id="ARBA00006249"/>
    </source>
</evidence>
<evidence type="ECO:0000256" key="8">
    <source>
        <dbReference type="SAM" id="SignalP"/>
    </source>
</evidence>
<dbReference type="AlphaFoldDB" id="A0A239DM35"/>
<keyword evidence="2" id="KW-0719">Serine esterase</keyword>